<keyword evidence="1" id="KW-0472">Membrane</keyword>
<dbReference type="RefSeq" id="WP_073226940.1">
    <property type="nucleotide sequence ID" value="NZ_FQUQ01000001.1"/>
</dbReference>
<dbReference type="Pfam" id="PF06580">
    <property type="entry name" value="His_kinase"/>
    <property type="match status" value="1"/>
</dbReference>
<keyword evidence="3" id="KW-0418">Kinase</keyword>
<dbReference type="STRING" id="288992.SAMN04488522_101494"/>
<dbReference type="AlphaFoldDB" id="A0A1M4UB39"/>
<feature type="transmembrane region" description="Helical" evidence="1">
    <location>
        <begin position="83"/>
        <end position="103"/>
    </location>
</feature>
<keyword evidence="1" id="KW-0812">Transmembrane</keyword>
<dbReference type="InterPro" id="IPR036890">
    <property type="entry name" value="HATPase_C_sf"/>
</dbReference>
<dbReference type="GO" id="GO:0000155">
    <property type="term" value="F:phosphorelay sensor kinase activity"/>
    <property type="evidence" value="ECO:0007669"/>
    <property type="project" value="InterPro"/>
</dbReference>
<feature type="transmembrane region" description="Helical" evidence="1">
    <location>
        <begin position="40"/>
        <end position="63"/>
    </location>
</feature>
<accession>A0A1M4UB39</accession>
<protein>
    <submittedName>
        <fullName evidence="3">Histidine kinase</fullName>
    </submittedName>
</protein>
<keyword evidence="3" id="KW-0808">Transferase</keyword>
<sequence>MKLFKKYIFPALYGLLIYFTIRLLHDLAVDTQFWKRDLALNIFEILCSILLGYLSIAIFEALFRFYDKGRRHHLNYQGIIRELLQLIGVNLLLTYLILIPMATFTDDGLSWVDVADLTIIPTLYAIIYYGIARSRSWLKAYVDNKVLLEKITNEHLETELKFLKAQYHPHFLFNALNTIYFQMDEDLPGAKRSIEKFSELLRYQLYDQQQQVDVILEIDYLQSFIELQKVRSTDRLKLSLFFDPQLKEQQVYPLFFLPLIENAFKFVGGGYQMSIAAEIDDENIIFRVENDVPTIKTTESKTGGIGLENLKRRLNLVYPDRHLLDIKQENDQFKVMLKLRYER</sequence>
<dbReference type="OrthoDB" id="9792992at2"/>
<dbReference type="PANTHER" id="PTHR34220">
    <property type="entry name" value="SENSOR HISTIDINE KINASE YPDA"/>
    <property type="match status" value="1"/>
</dbReference>
<keyword evidence="1" id="KW-1133">Transmembrane helix</keyword>
<name>A0A1M4UB39_9SPHI</name>
<dbReference type="GO" id="GO:0016020">
    <property type="term" value="C:membrane"/>
    <property type="evidence" value="ECO:0007669"/>
    <property type="project" value="InterPro"/>
</dbReference>
<reference evidence="4" key="1">
    <citation type="submission" date="2016-11" db="EMBL/GenBank/DDBJ databases">
        <authorList>
            <person name="Varghese N."/>
            <person name="Submissions S."/>
        </authorList>
    </citation>
    <scope>NUCLEOTIDE SEQUENCE [LARGE SCALE GENOMIC DNA]</scope>
    <source>
        <strain evidence="4">DSM 16990</strain>
    </source>
</reference>
<proteinExistence type="predicted"/>
<feature type="domain" description="Signal transduction histidine kinase internal region" evidence="2">
    <location>
        <begin position="158"/>
        <end position="236"/>
    </location>
</feature>
<evidence type="ECO:0000313" key="3">
    <source>
        <dbReference type="EMBL" id="SHE53935.1"/>
    </source>
</evidence>
<dbReference type="InterPro" id="IPR050640">
    <property type="entry name" value="Bact_2-comp_sensor_kinase"/>
</dbReference>
<evidence type="ECO:0000256" key="1">
    <source>
        <dbReference type="SAM" id="Phobius"/>
    </source>
</evidence>
<feature type="transmembrane region" description="Helical" evidence="1">
    <location>
        <begin position="109"/>
        <end position="131"/>
    </location>
</feature>
<feature type="transmembrane region" description="Helical" evidence="1">
    <location>
        <begin position="7"/>
        <end position="25"/>
    </location>
</feature>
<dbReference type="PANTHER" id="PTHR34220:SF7">
    <property type="entry name" value="SENSOR HISTIDINE KINASE YPDA"/>
    <property type="match status" value="1"/>
</dbReference>
<dbReference type="Proteomes" id="UP000184287">
    <property type="component" value="Unassembled WGS sequence"/>
</dbReference>
<dbReference type="Gene3D" id="3.30.565.10">
    <property type="entry name" value="Histidine kinase-like ATPase, C-terminal domain"/>
    <property type="match status" value="1"/>
</dbReference>
<keyword evidence="4" id="KW-1185">Reference proteome</keyword>
<evidence type="ECO:0000313" key="4">
    <source>
        <dbReference type="Proteomes" id="UP000184287"/>
    </source>
</evidence>
<evidence type="ECO:0000259" key="2">
    <source>
        <dbReference type="Pfam" id="PF06580"/>
    </source>
</evidence>
<organism evidence="3 4">
    <name type="scientific">Pedobacter caeni</name>
    <dbReference type="NCBI Taxonomy" id="288992"/>
    <lineage>
        <taxon>Bacteria</taxon>
        <taxon>Pseudomonadati</taxon>
        <taxon>Bacteroidota</taxon>
        <taxon>Sphingobacteriia</taxon>
        <taxon>Sphingobacteriales</taxon>
        <taxon>Sphingobacteriaceae</taxon>
        <taxon>Pedobacter</taxon>
    </lineage>
</organism>
<dbReference type="InterPro" id="IPR010559">
    <property type="entry name" value="Sig_transdc_His_kin_internal"/>
</dbReference>
<dbReference type="EMBL" id="FQUQ01000001">
    <property type="protein sequence ID" value="SHE53935.1"/>
    <property type="molecule type" value="Genomic_DNA"/>
</dbReference>
<dbReference type="SUPFAM" id="SSF55874">
    <property type="entry name" value="ATPase domain of HSP90 chaperone/DNA topoisomerase II/histidine kinase"/>
    <property type="match status" value="1"/>
</dbReference>
<gene>
    <name evidence="3" type="ORF">SAMN04488522_101494</name>
</gene>